<dbReference type="EMBL" id="BMAT01008075">
    <property type="protein sequence ID" value="GFR77331.1"/>
    <property type="molecule type" value="Genomic_DNA"/>
</dbReference>
<gene>
    <name evidence="2" type="ORF">ElyMa_003965200</name>
</gene>
<organism evidence="2 3">
    <name type="scientific">Elysia marginata</name>
    <dbReference type="NCBI Taxonomy" id="1093978"/>
    <lineage>
        <taxon>Eukaryota</taxon>
        <taxon>Metazoa</taxon>
        <taxon>Spiralia</taxon>
        <taxon>Lophotrochozoa</taxon>
        <taxon>Mollusca</taxon>
        <taxon>Gastropoda</taxon>
        <taxon>Heterobranchia</taxon>
        <taxon>Euthyneura</taxon>
        <taxon>Panpulmonata</taxon>
        <taxon>Sacoglossa</taxon>
        <taxon>Placobranchoidea</taxon>
        <taxon>Plakobranchidae</taxon>
        <taxon>Elysia</taxon>
    </lineage>
</organism>
<evidence type="ECO:0000313" key="3">
    <source>
        <dbReference type="Proteomes" id="UP000762676"/>
    </source>
</evidence>
<dbReference type="AlphaFoldDB" id="A0AAV4FYE0"/>
<protein>
    <submittedName>
        <fullName evidence="2">Uncharacterized protein</fullName>
    </submittedName>
</protein>
<proteinExistence type="predicted"/>
<sequence>MSVNYRLCAHLSLRLSPPHVHVIVGTFDDLNGAFFDYRGYDLTVSQIDDSALRLTQFHHNSYRLLETIADMLRLGNVKSMRDAHVVCAALSVPAYHVVRLFAAGGGDAKRVCGGFLDYCTTRFTVGSTTKRKRLLLLTPHRLHRRSLENCRSYRHAVEIYALVRRLTRDFSVKIEGVEFADPVPPVYRQTYKRIRRLVLGVFGDNCASLLGVNISIAAFNAYLCLYCPGAALVPFRYSIRPVTGTTDSDAAKLEKRVANTVRDTMDLFLVGIYPPRTSRHCDEEDQRQQQQQQSSMWKRWLFLDDKRVCKNMTYDDLNTSVTINNQVVRVHVHSKKRLEHGISGKSLVTMVFKNPLMTGSAYKDIDEDMVLTMENTINTNLHGYDSTLILMLLTMSMFSGYCTVDRLAPFDQSHNRYSTNSFQNGVIDTNSYRNTVMSRYSDICIKVNNFPAIELPNLKVYLHRESVSLDVTPGSESELPLRLKKVKKIIGSASEMDACLERDLYRYMERPTKELVDKRSIGMFKMAHLCGRHDLKRRLCDLIVCDRYLLAFDAKRSKSDFANKSRFEPDSRGKTSKRLKSHDADKNRVAFQEAVSARIPDASSDPHNSNPRGTWSVSDKVLINSSDWLFYSPMMLYLIDEMRRLYPAAANPNINELVSMVWDNIRENAPELFN</sequence>
<name>A0AAV4FYE0_9GAST</name>
<dbReference type="Proteomes" id="UP000762676">
    <property type="component" value="Unassembled WGS sequence"/>
</dbReference>
<feature type="compositionally biased region" description="Basic and acidic residues" evidence="1">
    <location>
        <begin position="563"/>
        <end position="573"/>
    </location>
</feature>
<feature type="region of interest" description="Disordered" evidence="1">
    <location>
        <begin position="563"/>
        <end position="584"/>
    </location>
</feature>
<evidence type="ECO:0000256" key="1">
    <source>
        <dbReference type="SAM" id="MobiDB-lite"/>
    </source>
</evidence>
<accession>A0AAV4FYE0</accession>
<reference evidence="2 3" key="1">
    <citation type="journal article" date="2021" name="Elife">
        <title>Chloroplast acquisition without the gene transfer in kleptoplastic sea slugs, Plakobranchus ocellatus.</title>
        <authorList>
            <person name="Maeda T."/>
            <person name="Takahashi S."/>
            <person name="Yoshida T."/>
            <person name="Shimamura S."/>
            <person name="Takaki Y."/>
            <person name="Nagai Y."/>
            <person name="Toyoda A."/>
            <person name="Suzuki Y."/>
            <person name="Arimoto A."/>
            <person name="Ishii H."/>
            <person name="Satoh N."/>
            <person name="Nishiyama T."/>
            <person name="Hasebe M."/>
            <person name="Maruyama T."/>
            <person name="Minagawa J."/>
            <person name="Obokata J."/>
            <person name="Shigenobu S."/>
        </authorList>
    </citation>
    <scope>NUCLEOTIDE SEQUENCE [LARGE SCALE GENOMIC DNA]</scope>
</reference>
<evidence type="ECO:0000313" key="2">
    <source>
        <dbReference type="EMBL" id="GFR77331.1"/>
    </source>
</evidence>
<keyword evidence="3" id="KW-1185">Reference proteome</keyword>
<comment type="caution">
    <text evidence="2">The sequence shown here is derived from an EMBL/GenBank/DDBJ whole genome shotgun (WGS) entry which is preliminary data.</text>
</comment>